<comment type="function">
    <text evidence="6">Specifically methylates the N7 position of guanine in position 527 of 16S rRNA.</text>
</comment>
<dbReference type="RefSeq" id="WP_123520655.1">
    <property type="nucleotide sequence ID" value="NZ_JBHLWF010000080.1"/>
</dbReference>
<name>A0A4V3UU68_9GAMM</name>
<evidence type="ECO:0000313" key="8">
    <source>
        <dbReference type="Proteomes" id="UP000294599"/>
    </source>
</evidence>
<keyword evidence="8" id="KW-1185">Reference proteome</keyword>
<dbReference type="InterPro" id="IPR003682">
    <property type="entry name" value="rRNA_ssu_MeTfrase_G"/>
</dbReference>
<feature type="binding site" evidence="6">
    <location>
        <position position="79"/>
    </location>
    <ligand>
        <name>S-adenosyl-L-methionine</name>
        <dbReference type="ChEBI" id="CHEBI:59789"/>
    </ligand>
</feature>
<evidence type="ECO:0000256" key="2">
    <source>
        <dbReference type="ARBA" id="ARBA00022552"/>
    </source>
</evidence>
<evidence type="ECO:0000256" key="1">
    <source>
        <dbReference type="ARBA" id="ARBA00022490"/>
    </source>
</evidence>
<comment type="subcellular location">
    <subcellularLocation>
        <location evidence="6">Cytoplasm</location>
    </subcellularLocation>
</comment>
<reference evidence="7 8" key="1">
    <citation type="submission" date="2019-03" db="EMBL/GenBank/DDBJ databases">
        <title>Genomic Encyclopedia of Type Strains, Phase IV (KMG-IV): sequencing the most valuable type-strain genomes for metagenomic binning, comparative biology and taxonomic classification.</title>
        <authorList>
            <person name="Goeker M."/>
        </authorList>
    </citation>
    <scope>NUCLEOTIDE SEQUENCE [LARGE SCALE GENOMIC DNA]</scope>
    <source>
        <strain evidence="7 8">DSM 21944</strain>
    </source>
</reference>
<sequence length="218" mass="23328">MSDLSHLAPDLERGLAAMGLELPARARDDLLAYLALLARWNRSYNLTAVREPAQMLVRHLFDSLAVLPHVPGHRIADVGAGPGLPGLVLALARPDLAVLSIDSNGKMARFQREAIRVLGLGERCRVEQARVEAVDGGGGFDTVTSRAFASLPDFVAASRHLLAPGGRWLALKGRRPDDEIAALPDGVWVEAVLPLHVPDLAEQRHAIIMAGPSTETAA</sequence>
<dbReference type="Proteomes" id="UP000294599">
    <property type="component" value="Unassembled WGS sequence"/>
</dbReference>
<accession>A0A4V3UU68</accession>
<feature type="binding site" evidence="6">
    <location>
        <position position="84"/>
    </location>
    <ligand>
        <name>S-adenosyl-L-methionine</name>
        <dbReference type="ChEBI" id="CHEBI:59789"/>
    </ligand>
</feature>
<feature type="binding site" evidence="6">
    <location>
        <begin position="131"/>
        <end position="132"/>
    </location>
    <ligand>
        <name>S-adenosyl-L-methionine</name>
        <dbReference type="ChEBI" id="CHEBI:59789"/>
    </ligand>
</feature>
<keyword evidence="5 6" id="KW-0949">S-adenosyl-L-methionine</keyword>
<evidence type="ECO:0000256" key="6">
    <source>
        <dbReference type="HAMAP-Rule" id="MF_00074"/>
    </source>
</evidence>
<comment type="catalytic activity">
    <reaction evidence="6">
        <text>guanosine(527) in 16S rRNA + S-adenosyl-L-methionine = N(7)-methylguanosine(527) in 16S rRNA + S-adenosyl-L-homocysteine</text>
        <dbReference type="Rhea" id="RHEA:42732"/>
        <dbReference type="Rhea" id="RHEA-COMP:10209"/>
        <dbReference type="Rhea" id="RHEA-COMP:10210"/>
        <dbReference type="ChEBI" id="CHEBI:57856"/>
        <dbReference type="ChEBI" id="CHEBI:59789"/>
        <dbReference type="ChEBI" id="CHEBI:74269"/>
        <dbReference type="ChEBI" id="CHEBI:74480"/>
        <dbReference type="EC" id="2.1.1.170"/>
    </reaction>
</comment>
<gene>
    <name evidence="6" type="primary">rsmG</name>
    <name evidence="7" type="ORF">EDC25_12513</name>
</gene>
<dbReference type="EMBL" id="SMAF01000025">
    <property type="protein sequence ID" value="TCS93758.1"/>
    <property type="molecule type" value="Genomic_DNA"/>
</dbReference>
<protein>
    <recommendedName>
        <fullName evidence="6">Ribosomal RNA small subunit methyltransferase G</fullName>
        <ecNumber evidence="6">2.1.1.170</ecNumber>
    </recommendedName>
    <alternativeName>
        <fullName evidence="6">16S rRNA 7-methylguanosine methyltransferase</fullName>
        <shortName evidence="6">16S rRNA m7G methyltransferase</shortName>
    </alternativeName>
</protein>
<dbReference type="GO" id="GO:0070043">
    <property type="term" value="F:rRNA (guanine-N7-)-methyltransferase activity"/>
    <property type="evidence" value="ECO:0007669"/>
    <property type="project" value="UniProtKB-UniRule"/>
</dbReference>
<evidence type="ECO:0000313" key="7">
    <source>
        <dbReference type="EMBL" id="TCS93758.1"/>
    </source>
</evidence>
<dbReference type="PIRSF" id="PIRSF003078">
    <property type="entry name" value="GidB"/>
    <property type="match status" value="1"/>
</dbReference>
<dbReference type="PANTHER" id="PTHR31760:SF0">
    <property type="entry name" value="S-ADENOSYL-L-METHIONINE-DEPENDENT METHYLTRANSFERASES SUPERFAMILY PROTEIN"/>
    <property type="match status" value="1"/>
</dbReference>
<evidence type="ECO:0000256" key="5">
    <source>
        <dbReference type="ARBA" id="ARBA00022691"/>
    </source>
</evidence>
<keyword evidence="3 6" id="KW-0489">Methyltransferase</keyword>
<dbReference type="GO" id="GO:0005829">
    <property type="term" value="C:cytosol"/>
    <property type="evidence" value="ECO:0007669"/>
    <property type="project" value="TreeGrafter"/>
</dbReference>
<keyword evidence="1 6" id="KW-0963">Cytoplasm</keyword>
<comment type="caution">
    <text evidence="7">The sequence shown here is derived from an EMBL/GenBank/DDBJ whole genome shotgun (WGS) entry which is preliminary data.</text>
</comment>
<evidence type="ECO:0000256" key="3">
    <source>
        <dbReference type="ARBA" id="ARBA00022603"/>
    </source>
</evidence>
<dbReference type="EC" id="2.1.1.170" evidence="6"/>
<comment type="caution">
    <text evidence="6">Lacks conserved residue(s) required for the propagation of feature annotation.</text>
</comment>
<dbReference type="CDD" id="cd02440">
    <property type="entry name" value="AdoMet_MTases"/>
    <property type="match status" value="1"/>
</dbReference>
<dbReference type="OrthoDB" id="9808773at2"/>
<proteinExistence type="inferred from homology"/>
<dbReference type="NCBIfam" id="TIGR00138">
    <property type="entry name" value="rsmG_gidB"/>
    <property type="match status" value="1"/>
</dbReference>
<dbReference type="Pfam" id="PF02527">
    <property type="entry name" value="GidB"/>
    <property type="match status" value="1"/>
</dbReference>
<comment type="similarity">
    <text evidence="6">Belongs to the methyltransferase superfamily. RNA methyltransferase RsmG family.</text>
</comment>
<evidence type="ECO:0000256" key="4">
    <source>
        <dbReference type="ARBA" id="ARBA00022679"/>
    </source>
</evidence>
<keyword evidence="4 6" id="KW-0808">Transferase</keyword>
<keyword evidence="2 6" id="KW-0698">rRNA processing</keyword>
<dbReference type="SUPFAM" id="SSF53335">
    <property type="entry name" value="S-adenosyl-L-methionine-dependent methyltransferases"/>
    <property type="match status" value="1"/>
</dbReference>
<dbReference type="HAMAP" id="MF_00074">
    <property type="entry name" value="16SrRNA_methyltr_G"/>
    <property type="match status" value="1"/>
</dbReference>
<dbReference type="AlphaFoldDB" id="A0A4V3UU68"/>
<dbReference type="PANTHER" id="PTHR31760">
    <property type="entry name" value="S-ADENOSYL-L-METHIONINE-DEPENDENT METHYLTRANSFERASES SUPERFAMILY PROTEIN"/>
    <property type="match status" value="1"/>
</dbReference>
<dbReference type="InterPro" id="IPR029063">
    <property type="entry name" value="SAM-dependent_MTases_sf"/>
</dbReference>
<organism evidence="7 8">
    <name type="scientific">Pseudofulvimonas gallinarii</name>
    <dbReference type="NCBI Taxonomy" id="634155"/>
    <lineage>
        <taxon>Bacteria</taxon>
        <taxon>Pseudomonadati</taxon>
        <taxon>Pseudomonadota</taxon>
        <taxon>Gammaproteobacteria</taxon>
        <taxon>Lysobacterales</taxon>
        <taxon>Rhodanobacteraceae</taxon>
        <taxon>Pseudofulvimonas</taxon>
    </lineage>
</organism>
<dbReference type="Gene3D" id="3.40.50.150">
    <property type="entry name" value="Vaccinia Virus protein VP39"/>
    <property type="match status" value="1"/>
</dbReference>
<feature type="binding site" evidence="6">
    <location>
        <position position="146"/>
    </location>
    <ligand>
        <name>S-adenosyl-L-methionine</name>
        <dbReference type="ChEBI" id="CHEBI:59789"/>
    </ligand>
</feature>